<keyword evidence="2" id="KW-0472">Membrane</keyword>
<dbReference type="AlphaFoldDB" id="A0ABD2KR27"/>
<reference evidence="3 4" key="1">
    <citation type="submission" date="2024-10" db="EMBL/GenBank/DDBJ databases">
        <authorList>
            <person name="Kim D."/>
        </authorList>
    </citation>
    <scope>NUCLEOTIDE SEQUENCE [LARGE SCALE GENOMIC DNA]</scope>
    <source>
        <strain evidence="3">BH-2024</strain>
    </source>
</reference>
<keyword evidence="4" id="KW-1185">Reference proteome</keyword>
<organism evidence="3 4">
    <name type="scientific">Heterodera trifolii</name>
    <dbReference type="NCBI Taxonomy" id="157864"/>
    <lineage>
        <taxon>Eukaryota</taxon>
        <taxon>Metazoa</taxon>
        <taxon>Ecdysozoa</taxon>
        <taxon>Nematoda</taxon>
        <taxon>Chromadorea</taxon>
        <taxon>Rhabditida</taxon>
        <taxon>Tylenchina</taxon>
        <taxon>Tylenchomorpha</taxon>
        <taxon>Tylenchoidea</taxon>
        <taxon>Heteroderidae</taxon>
        <taxon>Heteroderinae</taxon>
        <taxon>Heterodera</taxon>
    </lineage>
</organism>
<gene>
    <name evidence="3" type="ORF">niasHT_026081</name>
</gene>
<feature type="compositionally biased region" description="Basic and acidic residues" evidence="1">
    <location>
        <begin position="99"/>
        <end position="171"/>
    </location>
</feature>
<keyword evidence="2" id="KW-1133">Transmembrane helix</keyword>
<proteinExistence type="predicted"/>
<evidence type="ECO:0000313" key="3">
    <source>
        <dbReference type="EMBL" id="KAL3105348.1"/>
    </source>
</evidence>
<evidence type="ECO:0000313" key="4">
    <source>
        <dbReference type="Proteomes" id="UP001620626"/>
    </source>
</evidence>
<accession>A0ABD2KR27</accession>
<comment type="caution">
    <text evidence="3">The sequence shown here is derived from an EMBL/GenBank/DDBJ whole genome shotgun (WGS) entry which is preliminary data.</text>
</comment>
<evidence type="ECO:0000256" key="1">
    <source>
        <dbReference type="SAM" id="MobiDB-lite"/>
    </source>
</evidence>
<dbReference type="EMBL" id="JBICBT010000688">
    <property type="protein sequence ID" value="KAL3105348.1"/>
    <property type="molecule type" value="Genomic_DNA"/>
</dbReference>
<name>A0ABD2KR27_9BILA</name>
<sequence length="171" mass="19883">MNSFPSPLPTFSTIGIGTFLLLLVINFHLIASNEFGPEDSVDHKKTAENNESFALLRRPNYFAKKLIVSMDAFSDTDSEDEPKLRTAHFELSDSEEEFKEWQERQRERKLEKMEKENAEKEKKENAEKEKKENAEKGKEENAEKEKTGKKAVKRESAEKKTVKDKKEKKEN</sequence>
<feature type="region of interest" description="Disordered" evidence="1">
    <location>
        <begin position="88"/>
        <end position="171"/>
    </location>
</feature>
<evidence type="ECO:0000256" key="2">
    <source>
        <dbReference type="SAM" id="Phobius"/>
    </source>
</evidence>
<feature type="transmembrane region" description="Helical" evidence="2">
    <location>
        <begin position="12"/>
        <end position="31"/>
    </location>
</feature>
<keyword evidence="2" id="KW-0812">Transmembrane</keyword>
<dbReference type="Proteomes" id="UP001620626">
    <property type="component" value="Unassembled WGS sequence"/>
</dbReference>
<protein>
    <submittedName>
        <fullName evidence="3">Uncharacterized protein</fullName>
    </submittedName>
</protein>